<dbReference type="RefSeq" id="WP_154438583.1">
    <property type="nucleotide sequence ID" value="NZ_VUNQ01000002.1"/>
</dbReference>
<dbReference type="Gene3D" id="3.30.470.20">
    <property type="entry name" value="ATP-grasp fold, B domain"/>
    <property type="match status" value="1"/>
</dbReference>
<comment type="caution">
    <text evidence="6">The sequence shown here is derived from an EMBL/GenBank/DDBJ whole genome shotgun (WGS) entry which is preliminary data.</text>
</comment>
<dbReference type="InterPro" id="IPR048764">
    <property type="entry name" value="PylC_N"/>
</dbReference>
<dbReference type="InterPro" id="IPR052032">
    <property type="entry name" value="ATP-dep_AA_Ligase"/>
</dbReference>
<organism evidence="6 7">
    <name type="scientific">Tissierella pigra</name>
    <dbReference type="NCBI Taxonomy" id="2607614"/>
    <lineage>
        <taxon>Bacteria</taxon>
        <taxon>Bacillati</taxon>
        <taxon>Bacillota</taxon>
        <taxon>Tissierellia</taxon>
        <taxon>Tissierellales</taxon>
        <taxon>Tissierellaceae</taxon>
        <taxon>Tissierella</taxon>
    </lineage>
</organism>
<keyword evidence="1" id="KW-0436">Ligase</keyword>
<dbReference type="EMBL" id="VUNQ01000002">
    <property type="protein sequence ID" value="MSU00244.1"/>
    <property type="molecule type" value="Genomic_DNA"/>
</dbReference>
<dbReference type="Gene3D" id="3.30.1490.20">
    <property type="entry name" value="ATP-grasp fold, A domain"/>
    <property type="match status" value="1"/>
</dbReference>
<dbReference type="SUPFAM" id="SSF56059">
    <property type="entry name" value="Glutathione synthetase ATP-binding domain-like"/>
    <property type="match status" value="1"/>
</dbReference>
<dbReference type="Gene3D" id="3.40.50.20">
    <property type="match status" value="1"/>
</dbReference>
<evidence type="ECO:0000313" key="7">
    <source>
        <dbReference type="Proteomes" id="UP000469523"/>
    </source>
</evidence>
<dbReference type="InterPro" id="IPR013815">
    <property type="entry name" value="ATP_grasp_subdomain_1"/>
</dbReference>
<accession>A0A6N7XUP1</accession>
<proteinExistence type="predicted"/>
<dbReference type="InterPro" id="IPR011761">
    <property type="entry name" value="ATP-grasp"/>
</dbReference>
<evidence type="ECO:0000256" key="1">
    <source>
        <dbReference type="ARBA" id="ARBA00022598"/>
    </source>
</evidence>
<reference evidence="6 7" key="1">
    <citation type="submission" date="2019-09" db="EMBL/GenBank/DDBJ databases">
        <title>In-depth cultivation of the pig gut microbiome towards novel bacterial diversity and tailored functional studies.</title>
        <authorList>
            <person name="Wylensek D."/>
            <person name="Hitch T.C.A."/>
            <person name="Clavel T."/>
        </authorList>
    </citation>
    <scope>NUCLEOTIDE SEQUENCE [LARGE SCALE GENOMIC DNA]</scope>
    <source>
        <strain evidence="6 7">WCA3-693-APC-4?</strain>
    </source>
</reference>
<dbReference type="PANTHER" id="PTHR43585">
    <property type="entry name" value="FUMIPYRROLE BIOSYNTHESIS PROTEIN C"/>
    <property type="match status" value="1"/>
</dbReference>
<keyword evidence="7" id="KW-1185">Reference proteome</keyword>
<dbReference type="GO" id="GO:0005524">
    <property type="term" value="F:ATP binding"/>
    <property type="evidence" value="ECO:0007669"/>
    <property type="project" value="UniProtKB-UniRule"/>
</dbReference>
<dbReference type="Pfam" id="PF21360">
    <property type="entry name" value="PylC-like_N"/>
    <property type="match status" value="1"/>
</dbReference>
<dbReference type="PROSITE" id="PS50975">
    <property type="entry name" value="ATP_GRASP"/>
    <property type="match status" value="1"/>
</dbReference>
<dbReference type="InterPro" id="IPR003806">
    <property type="entry name" value="ATP-grasp_PylC-type"/>
</dbReference>
<dbReference type="NCBIfam" id="NF009406">
    <property type="entry name" value="PRK12767.1-5"/>
    <property type="match status" value="1"/>
</dbReference>
<dbReference type="Pfam" id="PF02655">
    <property type="entry name" value="ATP-grasp_3"/>
    <property type="match status" value="1"/>
</dbReference>
<evidence type="ECO:0000256" key="3">
    <source>
        <dbReference type="ARBA" id="ARBA00022840"/>
    </source>
</evidence>
<sequence length="324" mass="37175">MNEDINILILSCGTRNKIVQYFKKELVGKGQVVATDCSELAPALYDANKHFIVPKMDEEGYLDTILSICKESNIKGVFSLIDSELSLLAEHKQKFIEIGTTPIVSDYDVVELCFDKYKMYKFLVKNEFKTIRSYMDKEEFYKDIEKEVINYPVFVKPVKGSASININKVNSKEEVEVLFGQFDNLMIQEFMNGIEYGADVYIDMISGEPVAMFTKEKIKMRAGETDKSVSIKDEKLFRLIGKLVKKARFKGIIDIDIFKVNGEYYISEVNPRFGGGYPHGYESGVNIPKMIIENIKGNKNENVIGKYEEGIYMMKYNEVKIVRK</sequence>
<dbReference type="AlphaFoldDB" id="A0A6N7XUP1"/>
<dbReference type="PANTHER" id="PTHR43585:SF2">
    <property type="entry name" value="ATP-GRASP ENZYME FSQD"/>
    <property type="match status" value="1"/>
</dbReference>
<keyword evidence="3 4" id="KW-0067">ATP-binding</keyword>
<evidence type="ECO:0000313" key="6">
    <source>
        <dbReference type="EMBL" id="MSU00244.1"/>
    </source>
</evidence>
<feature type="domain" description="ATP-grasp" evidence="5">
    <location>
        <begin position="120"/>
        <end position="296"/>
    </location>
</feature>
<protein>
    <submittedName>
        <fullName evidence="6">ATP-grasp domain-containing protein</fullName>
    </submittedName>
</protein>
<gene>
    <name evidence="6" type="ORF">FYJ83_02020</name>
</gene>
<keyword evidence="2 4" id="KW-0547">Nucleotide-binding</keyword>
<evidence type="ECO:0000259" key="5">
    <source>
        <dbReference type="PROSITE" id="PS50975"/>
    </source>
</evidence>
<dbReference type="GO" id="GO:0016874">
    <property type="term" value="F:ligase activity"/>
    <property type="evidence" value="ECO:0007669"/>
    <property type="project" value="UniProtKB-KW"/>
</dbReference>
<evidence type="ECO:0000256" key="2">
    <source>
        <dbReference type="ARBA" id="ARBA00022741"/>
    </source>
</evidence>
<evidence type="ECO:0000256" key="4">
    <source>
        <dbReference type="PROSITE-ProRule" id="PRU00409"/>
    </source>
</evidence>
<dbReference type="Proteomes" id="UP000469523">
    <property type="component" value="Unassembled WGS sequence"/>
</dbReference>
<name>A0A6N7XUP1_9FIRM</name>
<dbReference type="GO" id="GO:0046872">
    <property type="term" value="F:metal ion binding"/>
    <property type="evidence" value="ECO:0007669"/>
    <property type="project" value="InterPro"/>
</dbReference>